<dbReference type="Gene3D" id="3.50.50.60">
    <property type="entry name" value="FAD/NAD(P)-binding domain"/>
    <property type="match status" value="2"/>
</dbReference>
<comment type="caution">
    <text evidence="2">The sequence shown here is derived from an EMBL/GenBank/DDBJ whole genome shotgun (WGS) entry which is preliminary data.</text>
</comment>
<accession>A0A919B3B6</accession>
<dbReference type="RefSeq" id="WP_190130265.1">
    <property type="nucleotide sequence ID" value="NZ_BNBD01000005.1"/>
</dbReference>
<feature type="domain" description="FAD dependent oxidoreductase" evidence="1">
    <location>
        <begin position="7"/>
        <end position="352"/>
    </location>
</feature>
<dbReference type="InterPro" id="IPR036188">
    <property type="entry name" value="FAD/NAD-bd_sf"/>
</dbReference>
<keyword evidence="3" id="KW-1185">Reference proteome</keyword>
<gene>
    <name evidence="2" type="ORF">GCM10010218_32550</name>
</gene>
<organism evidence="2 3">
    <name type="scientific">Streptomyces mashuensis</name>
    <dbReference type="NCBI Taxonomy" id="33904"/>
    <lineage>
        <taxon>Bacteria</taxon>
        <taxon>Bacillati</taxon>
        <taxon>Actinomycetota</taxon>
        <taxon>Actinomycetes</taxon>
        <taxon>Kitasatosporales</taxon>
        <taxon>Streptomycetaceae</taxon>
        <taxon>Streptomyces</taxon>
    </lineage>
</organism>
<dbReference type="InterPro" id="IPR006076">
    <property type="entry name" value="FAD-dep_OxRdtase"/>
</dbReference>
<protein>
    <recommendedName>
        <fullName evidence="1">FAD dependent oxidoreductase domain-containing protein</fullName>
    </recommendedName>
</protein>
<dbReference type="Gene3D" id="3.30.9.10">
    <property type="entry name" value="D-Amino Acid Oxidase, subunit A, domain 2"/>
    <property type="match status" value="1"/>
</dbReference>
<dbReference type="Pfam" id="PF01266">
    <property type="entry name" value="DAO"/>
    <property type="match status" value="1"/>
</dbReference>
<evidence type="ECO:0000313" key="2">
    <source>
        <dbReference type="EMBL" id="GHF48557.1"/>
    </source>
</evidence>
<reference evidence="2" key="1">
    <citation type="journal article" date="2014" name="Int. J. Syst. Evol. Microbiol.">
        <title>Complete genome sequence of Corynebacterium casei LMG S-19264T (=DSM 44701T), isolated from a smear-ripened cheese.</title>
        <authorList>
            <consortium name="US DOE Joint Genome Institute (JGI-PGF)"/>
            <person name="Walter F."/>
            <person name="Albersmeier A."/>
            <person name="Kalinowski J."/>
            <person name="Ruckert C."/>
        </authorList>
    </citation>
    <scope>NUCLEOTIDE SEQUENCE</scope>
    <source>
        <strain evidence="2">JCM 4059</strain>
    </source>
</reference>
<dbReference type="SUPFAM" id="SSF51971">
    <property type="entry name" value="Nucleotide-binding domain"/>
    <property type="match status" value="1"/>
</dbReference>
<sequence>MAPQVFDLAVVGTGVIGATAVALALARAPGAAVAAVSAGPLHHGATARSAALDIPAGHTPGRRRLARRALELRPLLAAVAPALGAAAPPSYWLMPARMVPAVGEELVGDRLTPCDAADEERLRGVFGPRLGGPDDVLLRSGPARVSDPRAVVGQLLRPLRENPRHALVRDFPVRDITPYGTAGHRLVARDGSTLTARRVLAAPGAWVLHGPFAVTARRYGARTKKVVAFHLRTRHPASGVAPLLNLEEHEAFLLPRAPGQWLLSVTSAGWDCPPDPAGLAPDAADTALARAVLATAVPEFRAGITGCRVAADVYLPDRSPLVAPLDDLAGAVLATGGAGSGFRLAPAVAEQALDLLPPL</sequence>
<dbReference type="EMBL" id="BNBD01000005">
    <property type="protein sequence ID" value="GHF48557.1"/>
    <property type="molecule type" value="Genomic_DNA"/>
</dbReference>
<dbReference type="Proteomes" id="UP000638313">
    <property type="component" value="Unassembled WGS sequence"/>
</dbReference>
<proteinExistence type="predicted"/>
<name>A0A919B3B6_9ACTN</name>
<reference evidence="2" key="2">
    <citation type="submission" date="2020-09" db="EMBL/GenBank/DDBJ databases">
        <authorList>
            <person name="Sun Q."/>
            <person name="Ohkuma M."/>
        </authorList>
    </citation>
    <scope>NUCLEOTIDE SEQUENCE</scope>
    <source>
        <strain evidence="2">JCM 4059</strain>
    </source>
</reference>
<dbReference type="AlphaFoldDB" id="A0A919B3B6"/>
<evidence type="ECO:0000313" key="3">
    <source>
        <dbReference type="Proteomes" id="UP000638313"/>
    </source>
</evidence>
<evidence type="ECO:0000259" key="1">
    <source>
        <dbReference type="Pfam" id="PF01266"/>
    </source>
</evidence>